<dbReference type="PANTHER" id="PTHR10366:SF852">
    <property type="entry name" value="CINNAMOYL-COA REDUCTASE CAD2"/>
    <property type="match status" value="1"/>
</dbReference>
<dbReference type="FunFam" id="3.40.50.720:FF:000085">
    <property type="entry name" value="Dihydroflavonol reductase"/>
    <property type="match status" value="1"/>
</dbReference>
<keyword evidence="1" id="KW-0560">Oxidoreductase</keyword>
<dbReference type="InterPro" id="IPR036291">
    <property type="entry name" value="NAD(P)-bd_dom_sf"/>
</dbReference>
<dbReference type="SUPFAM" id="SSF51735">
    <property type="entry name" value="NAD(P)-binding Rossmann-fold domains"/>
    <property type="match status" value="1"/>
</dbReference>
<dbReference type="Gene3D" id="3.40.50.720">
    <property type="entry name" value="NAD(P)-binding Rossmann-like Domain"/>
    <property type="match status" value="1"/>
</dbReference>
<accession>A0A0D6QRQ8</accession>
<dbReference type="InterPro" id="IPR001509">
    <property type="entry name" value="Epimerase_deHydtase"/>
</dbReference>
<evidence type="ECO:0000259" key="2">
    <source>
        <dbReference type="Pfam" id="PF01370"/>
    </source>
</evidence>
<reference evidence="3" key="1">
    <citation type="submission" date="2015-03" db="EMBL/GenBank/DDBJ databases">
        <title>A transcriptome of Araucaria cunninghamii, an australian fine timber species.</title>
        <authorList>
            <person name="Jing Yi C.J.Y."/>
            <person name="Yin San L.Y.S."/>
            <person name="Abdul Karim S.S."/>
            <person name="Wan Azmi N.N."/>
            <person name="Hercus R.R."/>
            <person name="Croft L.L."/>
        </authorList>
    </citation>
    <scope>NUCLEOTIDE SEQUENCE</scope>
    <source>
        <strain evidence="3">MI0301</strain>
        <tissue evidence="3">Leaf</tissue>
    </source>
</reference>
<feature type="domain" description="NAD-dependent epimerase/dehydratase" evidence="2">
    <location>
        <begin position="6"/>
        <end position="244"/>
    </location>
</feature>
<sequence>MTGKLVCVTGASGFIASWLVKLLLDRGYVVRATVRDLADPAKTKHLTALEGANERLQLVKANLLEMGSFDAAVDSCEGVFHTASPFFFGYKDPEAELLDPAVKGTINVLNACAKTLSVKRVVVTSSMAAVVFNGRPRNPDVLVDETWFSDPEFCKQTQGWYQLSKTLAEETAWKMAKEKGLDVVTINPAMVIGHLLQPTLNTSCAAILQLMKGSFTFPNQTFGWVSVKDVVEAHILAFEVPSANGRYPLVVKVAHYSEIVEILSKLYPGSSLPTKCVDDKPFVPIYQVSKEKVEKLGLKYTPIEEALRETVESLKEKKMLELESSL</sequence>
<protein>
    <recommendedName>
        <fullName evidence="2">NAD-dependent epimerase/dehydratase domain-containing protein</fullName>
    </recommendedName>
</protein>
<dbReference type="CDD" id="cd08958">
    <property type="entry name" value="FR_SDR_e"/>
    <property type="match status" value="1"/>
</dbReference>
<dbReference type="InterPro" id="IPR050425">
    <property type="entry name" value="NAD(P)_dehydrat-like"/>
</dbReference>
<evidence type="ECO:0000313" key="3">
    <source>
        <dbReference type="EMBL" id="JAG94042.1"/>
    </source>
</evidence>
<name>A0A0D6QRQ8_ARACU</name>
<dbReference type="AlphaFoldDB" id="A0A0D6QRQ8"/>
<organism evidence="3">
    <name type="scientific">Araucaria cunninghamii</name>
    <name type="common">Hoop pine</name>
    <name type="synonym">Moreton Bay pine</name>
    <dbReference type="NCBI Taxonomy" id="56994"/>
    <lineage>
        <taxon>Eukaryota</taxon>
        <taxon>Viridiplantae</taxon>
        <taxon>Streptophyta</taxon>
        <taxon>Embryophyta</taxon>
        <taxon>Tracheophyta</taxon>
        <taxon>Spermatophyta</taxon>
        <taxon>Pinopsida</taxon>
        <taxon>Pinidae</taxon>
        <taxon>Conifers II</taxon>
        <taxon>Araucariales</taxon>
        <taxon>Araucariaceae</taxon>
        <taxon>Araucaria</taxon>
    </lineage>
</organism>
<dbReference type="PANTHER" id="PTHR10366">
    <property type="entry name" value="NAD DEPENDENT EPIMERASE/DEHYDRATASE"/>
    <property type="match status" value="1"/>
</dbReference>
<dbReference type="GO" id="GO:0016616">
    <property type="term" value="F:oxidoreductase activity, acting on the CH-OH group of donors, NAD or NADP as acceptor"/>
    <property type="evidence" value="ECO:0007669"/>
    <property type="project" value="TreeGrafter"/>
</dbReference>
<dbReference type="EMBL" id="GCKF01044771">
    <property type="protein sequence ID" value="JAG94042.1"/>
    <property type="molecule type" value="Transcribed_RNA"/>
</dbReference>
<evidence type="ECO:0000256" key="1">
    <source>
        <dbReference type="ARBA" id="ARBA00023002"/>
    </source>
</evidence>
<dbReference type="Pfam" id="PF01370">
    <property type="entry name" value="Epimerase"/>
    <property type="match status" value="1"/>
</dbReference>
<proteinExistence type="predicted"/>